<dbReference type="Proteomes" id="UP000320179">
    <property type="component" value="Chromosome"/>
</dbReference>
<proteinExistence type="predicted"/>
<accession>A0AAE6KUX9</accession>
<name>A0AAE6KUX9_MYXXA</name>
<protein>
    <recommendedName>
        <fullName evidence="4">Lipoprotein</fullName>
    </recommendedName>
</protein>
<feature type="region of interest" description="Disordered" evidence="1">
    <location>
        <begin position="211"/>
        <end position="230"/>
    </location>
</feature>
<sequence>MRPLAGERSLMKNFYLAVPLALAMTGCVDSPPDIQLFNAFIPDAACAVNQSGLASPGGSLDLATSGRYLAAFQVRNSLSSQEVVVGDAPVTGGGDESSIYVTNVELNYETQGTGPTLRSDVYPYYFNLPANATQSSSAVLDLLGANASADLAAYYGGGGTAPVSVVVRLKLIGKTINGKSTESNEATYPVTFYDSGFTCPVGTQLEATGPCGLPGGQDGFPPECSEPEET</sequence>
<evidence type="ECO:0008006" key="4">
    <source>
        <dbReference type="Google" id="ProtNLM"/>
    </source>
</evidence>
<gene>
    <name evidence="2" type="ORF">BHS09_28875</name>
</gene>
<dbReference type="EMBL" id="CP017174">
    <property type="protein sequence ID" value="QDE70660.1"/>
    <property type="molecule type" value="Genomic_DNA"/>
</dbReference>
<dbReference type="AlphaFoldDB" id="A0AAE6KUX9"/>
<evidence type="ECO:0000313" key="3">
    <source>
        <dbReference type="Proteomes" id="UP000320179"/>
    </source>
</evidence>
<reference evidence="2 3" key="1">
    <citation type="journal article" date="2019" name="Science">
        <title>Social genes are selection hotspots in kin groups of a soil microbe.</title>
        <authorList>
            <person name="Wielgoss S."/>
            <person name="Wolfensberger R."/>
            <person name="Sun L."/>
            <person name="Fiegna F."/>
            <person name="Velicer G.J."/>
        </authorList>
    </citation>
    <scope>NUCLEOTIDE SEQUENCE [LARGE SCALE GENOMIC DNA]</scope>
    <source>
        <strain evidence="2 3">MC3.5.9c15</strain>
    </source>
</reference>
<evidence type="ECO:0000256" key="1">
    <source>
        <dbReference type="SAM" id="MobiDB-lite"/>
    </source>
</evidence>
<organism evidence="2 3">
    <name type="scientific">Myxococcus xanthus</name>
    <dbReference type="NCBI Taxonomy" id="34"/>
    <lineage>
        <taxon>Bacteria</taxon>
        <taxon>Pseudomonadati</taxon>
        <taxon>Myxococcota</taxon>
        <taxon>Myxococcia</taxon>
        <taxon>Myxococcales</taxon>
        <taxon>Cystobacterineae</taxon>
        <taxon>Myxococcaceae</taxon>
        <taxon>Myxococcus</taxon>
    </lineage>
</organism>
<evidence type="ECO:0000313" key="2">
    <source>
        <dbReference type="EMBL" id="QDE70660.1"/>
    </source>
</evidence>
<dbReference type="PROSITE" id="PS51257">
    <property type="entry name" value="PROKAR_LIPOPROTEIN"/>
    <property type="match status" value="1"/>
</dbReference>